<reference evidence="2 3" key="1">
    <citation type="journal article" date="2021" name="Elife">
        <title>Chloroplast acquisition without the gene transfer in kleptoplastic sea slugs, Plakobranchus ocellatus.</title>
        <authorList>
            <person name="Maeda T."/>
            <person name="Takahashi S."/>
            <person name="Yoshida T."/>
            <person name="Shimamura S."/>
            <person name="Takaki Y."/>
            <person name="Nagai Y."/>
            <person name="Toyoda A."/>
            <person name="Suzuki Y."/>
            <person name="Arimoto A."/>
            <person name="Ishii H."/>
            <person name="Satoh N."/>
            <person name="Nishiyama T."/>
            <person name="Hasebe M."/>
            <person name="Maruyama T."/>
            <person name="Minagawa J."/>
            <person name="Obokata J."/>
            <person name="Shigenobu S."/>
        </authorList>
    </citation>
    <scope>NUCLEOTIDE SEQUENCE [LARGE SCALE GENOMIC DNA]</scope>
</reference>
<comment type="caution">
    <text evidence="2">The sequence shown here is derived from an EMBL/GenBank/DDBJ whole genome shotgun (WGS) entry which is preliminary data.</text>
</comment>
<protein>
    <submittedName>
        <fullName evidence="2">Uncharacterized protein</fullName>
    </submittedName>
</protein>
<proteinExistence type="predicted"/>
<keyword evidence="1" id="KW-0812">Transmembrane</keyword>
<name>A0AAV4F5F4_9GAST</name>
<feature type="transmembrane region" description="Helical" evidence="1">
    <location>
        <begin position="101"/>
        <end position="134"/>
    </location>
</feature>
<feature type="transmembrane region" description="Helical" evidence="1">
    <location>
        <begin position="70"/>
        <end position="95"/>
    </location>
</feature>
<dbReference type="AlphaFoldDB" id="A0AAV4F5F4"/>
<sequence>MGIRIKTIDGPPAQTTLPTVLNRDLALVDHEIRLHSSYELDKITALAQDRRQWHEMTATCAVMYLACTDLLAELIAVVVAVVVVVVAVVIVAVVAQAAAAVVVLVVVVIIVVVVVVMVHVVVVAVVVVVVVVVME</sequence>
<dbReference type="Proteomes" id="UP000762676">
    <property type="component" value="Unassembled WGS sequence"/>
</dbReference>
<keyword evidence="1" id="KW-1133">Transmembrane helix</keyword>
<keyword evidence="1" id="KW-0472">Membrane</keyword>
<evidence type="ECO:0000313" key="2">
    <source>
        <dbReference type="EMBL" id="GFR68602.1"/>
    </source>
</evidence>
<accession>A0AAV4F5F4</accession>
<gene>
    <name evidence="2" type="ORF">ElyMa_000281800</name>
</gene>
<evidence type="ECO:0000256" key="1">
    <source>
        <dbReference type="SAM" id="Phobius"/>
    </source>
</evidence>
<evidence type="ECO:0000313" key="3">
    <source>
        <dbReference type="Proteomes" id="UP000762676"/>
    </source>
</evidence>
<keyword evidence="3" id="KW-1185">Reference proteome</keyword>
<organism evidence="2 3">
    <name type="scientific">Elysia marginata</name>
    <dbReference type="NCBI Taxonomy" id="1093978"/>
    <lineage>
        <taxon>Eukaryota</taxon>
        <taxon>Metazoa</taxon>
        <taxon>Spiralia</taxon>
        <taxon>Lophotrochozoa</taxon>
        <taxon>Mollusca</taxon>
        <taxon>Gastropoda</taxon>
        <taxon>Heterobranchia</taxon>
        <taxon>Euthyneura</taxon>
        <taxon>Panpulmonata</taxon>
        <taxon>Sacoglossa</taxon>
        <taxon>Placobranchoidea</taxon>
        <taxon>Plakobranchidae</taxon>
        <taxon>Elysia</taxon>
    </lineage>
</organism>
<dbReference type="EMBL" id="BMAT01000567">
    <property type="protein sequence ID" value="GFR68602.1"/>
    <property type="molecule type" value="Genomic_DNA"/>
</dbReference>